<keyword evidence="2" id="KW-1185">Reference proteome</keyword>
<evidence type="ECO:0000313" key="2">
    <source>
        <dbReference type="Proteomes" id="UP000054317"/>
    </source>
</evidence>
<dbReference type="EMBL" id="JH711798">
    <property type="protein sequence ID" value="EIW51873.1"/>
    <property type="molecule type" value="Genomic_DNA"/>
</dbReference>
<proteinExistence type="predicted"/>
<accession>R7S776</accession>
<organism evidence="1 2">
    <name type="scientific">Trametes versicolor (strain FP-101664)</name>
    <name type="common">White-rot fungus</name>
    <name type="synonym">Coriolus versicolor</name>
    <dbReference type="NCBI Taxonomy" id="717944"/>
    <lineage>
        <taxon>Eukaryota</taxon>
        <taxon>Fungi</taxon>
        <taxon>Dikarya</taxon>
        <taxon>Basidiomycota</taxon>
        <taxon>Agaricomycotina</taxon>
        <taxon>Agaricomycetes</taxon>
        <taxon>Polyporales</taxon>
        <taxon>Polyporaceae</taxon>
        <taxon>Trametes</taxon>
    </lineage>
</organism>
<evidence type="ECO:0000313" key="1">
    <source>
        <dbReference type="EMBL" id="EIW51873.1"/>
    </source>
</evidence>
<sequence length="133" mass="15737">PEWVTDAMRYFALIEGGQRWKGLVDSWLEFEKSLRYPNGQDTSNRLAVEFRPEEVKLWMKNHRLYEKLPKIKSPKQFSVSWKRWWISLQPSSRTSDEAWPLPRSEPVDPSDWDVVARGGCNGLFLVVLTLAWW</sequence>
<dbReference type="RefSeq" id="XP_008045403.1">
    <property type="nucleotide sequence ID" value="XM_008047212.1"/>
</dbReference>
<reference evidence="2" key="1">
    <citation type="journal article" date="2012" name="Science">
        <title>The Paleozoic origin of enzymatic lignin decomposition reconstructed from 31 fungal genomes.</title>
        <authorList>
            <person name="Floudas D."/>
            <person name="Binder M."/>
            <person name="Riley R."/>
            <person name="Barry K."/>
            <person name="Blanchette R.A."/>
            <person name="Henrissat B."/>
            <person name="Martinez A.T."/>
            <person name="Otillar R."/>
            <person name="Spatafora J.W."/>
            <person name="Yadav J.S."/>
            <person name="Aerts A."/>
            <person name="Benoit I."/>
            <person name="Boyd A."/>
            <person name="Carlson A."/>
            <person name="Copeland A."/>
            <person name="Coutinho P.M."/>
            <person name="de Vries R.P."/>
            <person name="Ferreira P."/>
            <person name="Findley K."/>
            <person name="Foster B."/>
            <person name="Gaskell J."/>
            <person name="Glotzer D."/>
            <person name="Gorecki P."/>
            <person name="Heitman J."/>
            <person name="Hesse C."/>
            <person name="Hori C."/>
            <person name="Igarashi K."/>
            <person name="Jurgens J.A."/>
            <person name="Kallen N."/>
            <person name="Kersten P."/>
            <person name="Kohler A."/>
            <person name="Kuees U."/>
            <person name="Kumar T.K.A."/>
            <person name="Kuo A."/>
            <person name="LaButti K."/>
            <person name="Larrondo L.F."/>
            <person name="Lindquist E."/>
            <person name="Ling A."/>
            <person name="Lombard V."/>
            <person name="Lucas S."/>
            <person name="Lundell T."/>
            <person name="Martin R."/>
            <person name="McLaughlin D.J."/>
            <person name="Morgenstern I."/>
            <person name="Morin E."/>
            <person name="Murat C."/>
            <person name="Nagy L.G."/>
            <person name="Nolan M."/>
            <person name="Ohm R.A."/>
            <person name="Patyshakuliyeva A."/>
            <person name="Rokas A."/>
            <person name="Ruiz-Duenas F.J."/>
            <person name="Sabat G."/>
            <person name="Salamov A."/>
            <person name="Samejima M."/>
            <person name="Schmutz J."/>
            <person name="Slot J.C."/>
            <person name="St John F."/>
            <person name="Stenlid J."/>
            <person name="Sun H."/>
            <person name="Sun S."/>
            <person name="Syed K."/>
            <person name="Tsang A."/>
            <person name="Wiebenga A."/>
            <person name="Young D."/>
            <person name="Pisabarro A."/>
            <person name="Eastwood D.C."/>
            <person name="Martin F."/>
            <person name="Cullen D."/>
            <person name="Grigoriev I.V."/>
            <person name="Hibbett D.S."/>
        </authorList>
    </citation>
    <scope>NUCLEOTIDE SEQUENCE [LARGE SCALE GENOMIC DNA]</scope>
    <source>
        <strain evidence="2">FP-101664</strain>
    </source>
</reference>
<feature type="non-terminal residue" evidence="1">
    <location>
        <position position="133"/>
    </location>
</feature>
<protein>
    <submittedName>
        <fullName evidence="1">Uncharacterized protein</fullName>
    </submittedName>
</protein>
<feature type="non-terminal residue" evidence="1">
    <location>
        <position position="1"/>
    </location>
</feature>
<dbReference type="GeneID" id="19406757"/>
<dbReference type="Proteomes" id="UP000054317">
    <property type="component" value="Unassembled WGS sequence"/>
</dbReference>
<dbReference type="KEGG" id="tvs:TRAVEDRAFT_107363"/>
<dbReference type="OrthoDB" id="2803783at2759"/>
<dbReference type="AlphaFoldDB" id="R7S776"/>
<dbReference type="OMA" id="RWWISLQ"/>
<name>R7S776_TRAVS</name>
<gene>
    <name evidence="1" type="ORF">TRAVEDRAFT_107363</name>
</gene>